<accession>Q94MN4</accession>
<dbReference type="GeneID" id="921753"/>
<organism evidence="1 2">
    <name type="scientific">Myxococcus phage Mx8</name>
    <dbReference type="NCBI Taxonomy" id="49964"/>
    <lineage>
        <taxon>Viruses</taxon>
        <taxon>Duplodnaviria</taxon>
        <taxon>Heunggongvirae</taxon>
        <taxon>Uroviricota</taxon>
        <taxon>Caudoviricetes</taxon>
        <taxon>Myxoctovirus</taxon>
        <taxon>Myxoctovirus Mx8</taxon>
    </lineage>
</organism>
<keyword evidence="2" id="KW-1185">Reference proteome</keyword>
<protein>
    <submittedName>
        <fullName evidence="1">p85</fullName>
    </submittedName>
</protein>
<sequence>MDLKQLTDVELAEESLVAVKDYPANKERTTAISAEMKARGPDRMRAALAEIGERREAARLAGQCSVCGDCKPVAAYGGLCCAKALGAKEVLP</sequence>
<evidence type="ECO:0000313" key="1">
    <source>
        <dbReference type="EMBL" id="AAK94420.1"/>
    </source>
</evidence>
<dbReference type="EMBL" id="AF396866">
    <property type="protein sequence ID" value="AAK94420.1"/>
    <property type="molecule type" value="Genomic_DNA"/>
</dbReference>
<name>Q94MN4_9CAUD</name>
<dbReference type="Proteomes" id="UP000002093">
    <property type="component" value="Segment"/>
</dbReference>
<reference evidence="1 2" key="1">
    <citation type="submission" date="2001-06" db="EMBL/GenBank/DDBJ databases">
        <title>Genome organization of temperate Myxococcus phage Mx8.</title>
        <authorList>
            <person name="Youderian P."/>
            <person name="Walthers D."/>
            <person name="Salmi D."/>
            <person name="Magrini V."/>
            <person name="Hartzell P.L."/>
        </authorList>
    </citation>
    <scope>NUCLEOTIDE SEQUENCE [LARGE SCALE GENOMIC DNA]</scope>
</reference>
<dbReference type="KEGG" id="vg:921753"/>
<evidence type="ECO:0000313" key="2">
    <source>
        <dbReference type="Proteomes" id="UP000002093"/>
    </source>
</evidence>
<dbReference type="RefSeq" id="NP_203499.1">
    <property type="nucleotide sequence ID" value="NC_003085.1"/>
</dbReference>
<proteinExistence type="predicted"/>